<accession>A0A1S1U0U8</accession>
<evidence type="ECO:0000313" key="3">
    <source>
        <dbReference type="Proteomes" id="UP000179840"/>
    </source>
</evidence>
<gene>
    <name evidence="2" type="ORF">AKG95_29185</name>
</gene>
<evidence type="ECO:0000256" key="1">
    <source>
        <dbReference type="SAM" id="MobiDB-lite"/>
    </source>
</evidence>
<dbReference type="Proteomes" id="UP000179840">
    <property type="component" value="Unassembled WGS sequence"/>
</dbReference>
<dbReference type="AlphaFoldDB" id="A0A1S1U0U8"/>
<reference evidence="2 3" key="1">
    <citation type="submission" date="2015-06" db="EMBL/GenBank/DDBJ databases">
        <title>Draft genome sequencing of a biphenyl-degrading bacterium, Janthinobacterium lividum MEG1.</title>
        <authorList>
            <person name="Shimodaira J."/>
            <person name="Hatta T."/>
        </authorList>
    </citation>
    <scope>NUCLEOTIDE SEQUENCE [LARGE SCALE GENOMIC DNA]</scope>
    <source>
        <strain evidence="2 3">MEG1</strain>
        <plasmid evidence="2">pMEG01</plasmid>
    </source>
</reference>
<comment type="caution">
    <text evidence="2">The sequence shown here is derived from an EMBL/GenBank/DDBJ whole genome shotgun (WGS) entry which is preliminary data.</text>
</comment>
<feature type="compositionally biased region" description="Gly residues" evidence="1">
    <location>
        <begin position="35"/>
        <end position="49"/>
    </location>
</feature>
<dbReference type="EMBL" id="LFKP01000016">
    <property type="protein sequence ID" value="OHV93806.1"/>
    <property type="molecule type" value="Genomic_DNA"/>
</dbReference>
<name>A0A1S1U0U8_9BURK</name>
<protein>
    <submittedName>
        <fullName evidence="2">Uncharacterized protein</fullName>
    </submittedName>
</protein>
<geneLocation type="plasmid" evidence="2">
    <name>pMEG01</name>
</geneLocation>
<organism evidence="2 3">
    <name type="scientific">Janthinobacterium lividum</name>
    <dbReference type="NCBI Taxonomy" id="29581"/>
    <lineage>
        <taxon>Bacteria</taxon>
        <taxon>Pseudomonadati</taxon>
        <taxon>Pseudomonadota</taxon>
        <taxon>Betaproteobacteria</taxon>
        <taxon>Burkholderiales</taxon>
        <taxon>Oxalobacteraceae</taxon>
        <taxon>Janthinobacterium</taxon>
    </lineage>
</organism>
<keyword evidence="2" id="KW-0614">Plasmid</keyword>
<proteinExistence type="predicted"/>
<sequence length="116" mass="12760">MKPLVRSAAGKWRRTWHLQKAIAPGGKCRHVGQIPGGGTIARGQAGGGWPAAEEGARRQRRTGRAPGRGPPYRPGARQAAVERKTTYRMRLPFRDNPYYHGRIIALFARETGMMAG</sequence>
<feature type="region of interest" description="Disordered" evidence="1">
    <location>
        <begin position="35"/>
        <end position="81"/>
    </location>
</feature>
<evidence type="ECO:0000313" key="2">
    <source>
        <dbReference type="EMBL" id="OHV93806.1"/>
    </source>
</evidence>